<dbReference type="STRING" id="283909.R7UDS1"/>
<evidence type="ECO:0000313" key="3">
    <source>
        <dbReference type="EMBL" id="ELU04139.1"/>
    </source>
</evidence>
<proteinExistence type="predicted"/>
<accession>R7UDS1</accession>
<sequence>MSCSYCMLLAVLLVGFVSCKSAGDERGVVYQSPGGGGADPEDSGVQIVVNYLTGQQSNYDELVMRVQVLEAEVEDLMSRASSSTSVSNAEGCTCRPGPPGYPGPVGPIGPTGARGPPGSPGYPGRVGSTGSTGWYGRTGATGQPGSYGRSGNPGRTGATGATGATGYRGQTGSTGATFP</sequence>
<organism evidence="3">
    <name type="scientific">Capitella teleta</name>
    <name type="common">Polychaete worm</name>
    <dbReference type="NCBI Taxonomy" id="283909"/>
    <lineage>
        <taxon>Eukaryota</taxon>
        <taxon>Metazoa</taxon>
        <taxon>Spiralia</taxon>
        <taxon>Lophotrochozoa</taxon>
        <taxon>Annelida</taxon>
        <taxon>Polychaeta</taxon>
        <taxon>Sedentaria</taxon>
        <taxon>Scolecida</taxon>
        <taxon>Capitellidae</taxon>
        <taxon>Capitella</taxon>
    </lineage>
</organism>
<evidence type="ECO:0000256" key="1">
    <source>
        <dbReference type="SAM" id="MobiDB-lite"/>
    </source>
</evidence>
<dbReference type="PANTHER" id="PTHR24637">
    <property type="entry name" value="COLLAGEN"/>
    <property type="match status" value="1"/>
</dbReference>
<feature type="compositionally biased region" description="Pro residues" evidence="1">
    <location>
        <begin position="96"/>
        <end position="107"/>
    </location>
</feature>
<keyword evidence="5" id="KW-1185">Reference proteome</keyword>
<dbReference type="AlphaFoldDB" id="R7UDS1"/>
<dbReference type="Pfam" id="PF01391">
    <property type="entry name" value="Collagen"/>
    <property type="match status" value="1"/>
</dbReference>
<reference evidence="3 5" key="2">
    <citation type="journal article" date="2013" name="Nature">
        <title>Insights into bilaterian evolution from three spiralian genomes.</title>
        <authorList>
            <person name="Simakov O."/>
            <person name="Marletaz F."/>
            <person name="Cho S.J."/>
            <person name="Edsinger-Gonzales E."/>
            <person name="Havlak P."/>
            <person name="Hellsten U."/>
            <person name="Kuo D.H."/>
            <person name="Larsson T."/>
            <person name="Lv J."/>
            <person name="Arendt D."/>
            <person name="Savage R."/>
            <person name="Osoegawa K."/>
            <person name="de Jong P."/>
            <person name="Grimwood J."/>
            <person name="Chapman J.A."/>
            <person name="Shapiro H."/>
            <person name="Aerts A."/>
            <person name="Otillar R.P."/>
            <person name="Terry A.Y."/>
            <person name="Boore J.L."/>
            <person name="Grigoriev I.V."/>
            <person name="Lindberg D.R."/>
            <person name="Seaver E.C."/>
            <person name="Weisblat D.A."/>
            <person name="Putnam N.H."/>
            <person name="Rokhsar D.S."/>
        </authorList>
    </citation>
    <scope>NUCLEOTIDE SEQUENCE</scope>
    <source>
        <strain evidence="3 5">I ESC-2004</strain>
    </source>
</reference>
<feature type="signal peptide" evidence="2">
    <location>
        <begin position="1"/>
        <end position="19"/>
    </location>
</feature>
<feature type="compositionally biased region" description="Low complexity" evidence="1">
    <location>
        <begin position="155"/>
        <end position="171"/>
    </location>
</feature>
<gene>
    <name evidence="3" type="ORF">CAPTEDRAFT_219587</name>
</gene>
<evidence type="ECO:0000313" key="4">
    <source>
        <dbReference type="EnsemblMetazoa" id="CapteP219587"/>
    </source>
</evidence>
<dbReference type="EMBL" id="KB302615">
    <property type="protein sequence ID" value="ELU04139.1"/>
    <property type="molecule type" value="Genomic_DNA"/>
</dbReference>
<dbReference type="EMBL" id="AMQN01001462">
    <property type="status" value="NOT_ANNOTATED_CDS"/>
    <property type="molecule type" value="Genomic_DNA"/>
</dbReference>
<feature type="region of interest" description="Disordered" evidence="1">
    <location>
        <begin position="80"/>
        <end position="179"/>
    </location>
</feature>
<keyword evidence="2" id="KW-0732">Signal</keyword>
<dbReference type="HOGENOM" id="CLU_1572076_0_0_1"/>
<dbReference type="Proteomes" id="UP000014760">
    <property type="component" value="Unassembled WGS sequence"/>
</dbReference>
<dbReference type="OMA" id="QVKKFAF"/>
<protein>
    <submittedName>
        <fullName evidence="3 4">Uncharacterized protein</fullName>
    </submittedName>
</protein>
<reference evidence="5" key="1">
    <citation type="submission" date="2012-12" db="EMBL/GenBank/DDBJ databases">
        <authorList>
            <person name="Hellsten U."/>
            <person name="Grimwood J."/>
            <person name="Chapman J.A."/>
            <person name="Shapiro H."/>
            <person name="Aerts A."/>
            <person name="Otillar R.P."/>
            <person name="Terry A.Y."/>
            <person name="Boore J.L."/>
            <person name="Simakov O."/>
            <person name="Marletaz F."/>
            <person name="Cho S.-J."/>
            <person name="Edsinger-Gonzales E."/>
            <person name="Havlak P."/>
            <person name="Kuo D.-H."/>
            <person name="Larsson T."/>
            <person name="Lv J."/>
            <person name="Arendt D."/>
            <person name="Savage R."/>
            <person name="Osoegawa K."/>
            <person name="de Jong P."/>
            <person name="Lindberg D.R."/>
            <person name="Seaver E.C."/>
            <person name="Weisblat D.A."/>
            <person name="Putnam N.H."/>
            <person name="Grigoriev I.V."/>
            <person name="Rokhsar D.S."/>
        </authorList>
    </citation>
    <scope>NUCLEOTIDE SEQUENCE</scope>
    <source>
        <strain evidence="5">I ESC-2004</strain>
    </source>
</reference>
<dbReference type="EnsemblMetazoa" id="CapteT219587">
    <property type="protein sequence ID" value="CapteP219587"/>
    <property type="gene ID" value="CapteG219587"/>
</dbReference>
<feature type="chain" id="PRO_5008787919" evidence="2">
    <location>
        <begin position="20"/>
        <end position="179"/>
    </location>
</feature>
<dbReference type="InterPro" id="IPR008160">
    <property type="entry name" value="Collagen"/>
</dbReference>
<name>R7UDS1_CAPTE</name>
<evidence type="ECO:0000313" key="5">
    <source>
        <dbReference type="Proteomes" id="UP000014760"/>
    </source>
</evidence>
<feature type="compositionally biased region" description="Low complexity" evidence="1">
    <location>
        <begin position="108"/>
        <end position="128"/>
    </location>
</feature>
<dbReference type="PANTHER" id="PTHR24637:SF421">
    <property type="entry name" value="CUTICLE COLLAGEN DPY-2"/>
    <property type="match status" value="1"/>
</dbReference>
<evidence type="ECO:0000256" key="2">
    <source>
        <dbReference type="SAM" id="SignalP"/>
    </source>
</evidence>
<reference evidence="4" key="3">
    <citation type="submission" date="2015-06" db="UniProtKB">
        <authorList>
            <consortium name="EnsemblMetazoa"/>
        </authorList>
    </citation>
    <scope>IDENTIFICATION</scope>
</reference>